<protein>
    <recommendedName>
        <fullName evidence="4">Glycosyltransferase RgtA/B/C/D-like domain-containing protein</fullName>
    </recommendedName>
</protein>
<evidence type="ECO:0008006" key="4">
    <source>
        <dbReference type="Google" id="ProtNLM"/>
    </source>
</evidence>
<dbReference type="KEGG" id="camu:CA2015_0620"/>
<accession>A0A0H4PAD5</accession>
<feature type="transmembrane region" description="Helical" evidence="1">
    <location>
        <begin position="113"/>
        <end position="129"/>
    </location>
</feature>
<dbReference type="EMBL" id="CP012040">
    <property type="protein sequence ID" value="AKP50085.1"/>
    <property type="molecule type" value="Genomic_DNA"/>
</dbReference>
<dbReference type="AlphaFoldDB" id="A0A0H4PAD5"/>
<feature type="transmembrane region" description="Helical" evidence="1">
    <location>
        <begin position="68"/>
        <end position="101"/>
    </location>
</feature>
<evidence type="ECO:0000313" key="2">
    <source>
        <dbReference type="EMBL" id="AKP50085.1"/>
    </source>
</evidence>
<feature type="transmembrane region" description="Helical" evidence="1">
    <location>
        <begin position="300"/>
        <end position="317"/>
    </location>
</feature>
<keyword evidence="1" id="KW-1133">Transmembrane helix</keyword>
<keyword evidence="1" id="KW-0812">Transmembrane</keyword>
<name>A0A0H4PAD5_9BACT</name>
<dbReference type="OrthoDB" id="838082at2"/>
<dbReference type="RefSeq" id="WP_048640563.1">
    <property type="nucleotide sequence ID" value="NZ_CP012040.1"/>
</dbReference>
<proteinExistence type="predicted"/>
<feature type="transmembrane region" description="Helical" evidence="1">
    <location>
        <begin position="352"/>
        <end position="372"/>
    </location>
</feature>
<dbReference type="Proteomes" id="UP000036520">
    <property type="component" value="Chromosome"/>
</dbReference>
<organism evidence="2 3">
    <name type="scientific">Cyclobacterium amurskyense</name>
    <dbReference type="NCBI Taxonomy" id="320787"/>
    <lineage>
        <taxon>Bacteria</taxon>
        <taxon>Pseudomonadati</taxon>
        <taxon>Bacteroidota</taxon>
        <taxon>Cytophagia</taxon>
        <taxon>Cytophagales</taxon>
        <taxon>Cyclobacteriaceae</taxon>
        <taxon>Cyclobacterium</taxon>
    </lineage>
</organism>
<gene>
    <name evidence="2" type="ORF">CA2015_0620</name>
</gene>
<feature type="transmembrane region" description="Helical" evidence="1">
    <location>
        <begin position="329"/>
        <end position="345"/>
    </location>
</feature>
<feature type="transmembrane region" description="Helical" evidence="1">
    <location>
        <begin position="199"/>
        <end position="216"/>
    </location>
</feature>
<reference evidence="2 3" key="1">
    <citation type="submission" date="2015-07" db="EMBL/GenBank/DDBJ databases">
        <authorList>
            <person name="Kim K.M."/>
        </authorList>
    </citation>
    <scope>NUCLEOTIDE SEQUENCE [LARGE SCALE GENOMIC DNA]</scope>
    <source>
        <strain evidence="2 3">KCTC 12363</strain>
    </source>
</reference>
<feature type="transmembrane region" description="Helical" evidence="1">
    <location>
        <begin position="21"/>
        <end position="43"/>
    </location>
</feature>
<evidence type="ECO:0000313" key="3">
    <source>
        <dbReference type="Proteomes" id="UP000036520"/>
    </source>
</evidence>
<feature type="transmembrane region" description="Helical" evidence="1">
    <location>
        <begin position="135"/>
        <end position="154"/>
    </location>
</feature>
<keyword evidence="3" id="KW-1185">Reference proteome</keyword>
<keyword evidence="1" id="KW-0472">Membrane</keyword>
<sequence length="499" mass="58256">MCNNISNLKTHRFFKNTKYPLAVFFIALLIGTVMNFCKYGPYITPDTIGYFNMAQGKDPELTSLSPFYSYFLSLFPFSLISIFDRAIVSGILMFLLAFYLLFKMSRKIGENSVNYFFAFGISILSWWSFRVLGSAHADSHFYLMFLFWIYLFIWKNERSTLYLILICFLSALMVWVKLNALFLVPLLALWVIISKEKQWIYVISATIISWLIYRWNMPENILDLHLSNQVVLQASQLSTIGLFYENLSTWFQVNLALLFSDLLTQHIPKPLAFTSALLSFAFLIHYLVKSHNQHNNPIYKALLISFVYSVFFLGFELKIGYKEINYRTLFPQLVTLSLALWIYLIQYNKKKSILIIGLLITSYTLSGHYIIWQRNDVASLITAKRFDNSKQKETIERILNQNHQQIFSNSPEKIMLSFNTIDVLQIAPKNRFIEGKNYPLSDAETELERQKSIQALKDGSALVVLFQPTKEDLETYNIHGIKYLNENNMAIFYKDRLTQ</sequence>
<evidence type="ECO:0000256" key="1">
    <source>
        <dbReference type="SAM" id="Phobius"/>
    </source>
</evidence>
<feature type="transmembrane region" description="Helical" evidence="1">
    <location>
        <begin position="161"/>
        <end position="193"/>
    </location>
</feature>
<feature type="transmembrane region" description="Helical" evidence="1">
    <location>
        <begin position="271"/>
        <end position="288"/>
    </location>
</feature>